<accession>A0ABD3NT55</accession>
<name>A0ABD3NT55_9STRA</name>
<dbReference type="Proteomes" id="UP001530315">
    <property type="component" value="Unassembled WGS sequence"/>
</dbReference>
<keyword evidence="2" id="KW-1185">Reference proteome</keyword>
<reference evidence="1 2" key="1">
    <citation type="submission" date="2024-10" db="EMBL/GenBank/DDBJ databases">
        <title>Updated reference genomes for cyclostephanoid diatoms.</title>
        <authorList>
            <person name="Roberts W.R."/>
            <person name="Alverson A.J."/>
        </authorList>
    </citation>
    <scope>NUCLEOTIDE SEQUENCE [LARGE SCALE GENOMIC DNA]</scope>
    <source>
        <strain evidence="1 2">AJA276-08</strain>
    </source>
</reference>
<sequence>MASEASRNESDGRLTEGAKVALEDIARILRLTHMLFWCLVVKRYNCILSPEGLSYLRMKLFMNQEEYASMVEVSKKNLGAHHACLTWLSTRINIAVKRGGIDADQSAMTNIHLKVHELRRLLAKIVAMYSGRMHLSYVHMVNMLIDVLICLSPVALFPLCYFWLVPAVGTFTFFYKGIFELSMMFLDPVDNDERHQKKGIETAGIDIGVLIRETDASSMRFTECAAALPQY</sequence>
<evidence type="ECO:0008006" key="3">
    <source>
        <dbReference type="Google" id="ProtNLM"/>
    </source>
</evidence>
<protein>
    <recommendedName>
        <fullName evidence="3">Bestrophin homolog</fullName>
    </recommendedName>
</protein>
<evidence type="ECO:0000313" key="2">
    <source>
        <dbReference type="Proteomes" id="UP001530315"/>
    </source>
</evidence>
<evidence type="ECO:0000313" key="1">
    <source>
        <dbReference type="EMBL" id="KAL3779255.1"/>
    </source>
</evidence>
<dbReference type="AlphaFoldDB" id="A0ABD3NT55"/>
<gene>
    <name evidence="1" type="ORF">ACHAW5_002946</name>
</gene>
<proteinExistence type="predicted"/>
<dbReference type="EMBL" id="JALLAZ020001175">
    <property type="protein sequence ID" value="KAL3779255.1"/>
    <property type="molecule type" value="Genomic_DNA"/>
</dbReference>
<comment type="caution">
    <text evidence="1">The sequence shown here is derived from an EMBL/GenBank/DDBJ whole genome shotgun (WGS) entry which is preliminary data.</text>
</comment>
<organism evidence="1 2">
    <name type="scientific">Stephanodiscus triporus</name>
    <dbReference type="NCBI Taxonomy" id="2934178"/>
    <lineage>
        <taxon>Eukaryota</taxon>
        <taxon>Sar</taxon>
        <taxon>Stramenopiles</taxon>
        <taxon>Ochrophyta</taxon>
        <taxon>Bacillariophyta</taxon>
        <taxon>Coscinodiscophyceae</taxon>
        <taxon>Thalassiosirophycidae</taxon>
        <taxon>Stephanodiscales</taxon>
        <taxon>Stephanodiscaceae</taxon>
        <taxon>Stephanodiscus</taxon>
    </lineage>
</organism>